<organism evidence="1 2">
    <name type="scientific">Paenibacillus gyeongsangnamensis</name>
    <dbReference type="NCBI Taxonomy" id="3388067"/>
    <lineage>
        <taxon>Bacteria</taxon>
        <taxon>Bacillati</taxon>
        <taxon>Bacillota</taxon>
        <taxon>Bacilli</taxon>
        <taxon>Bacillales</taxon>
        <taxon>Paenibacillaceae</taxon>
        <taxon>Paenibacillus</taxon>
    </lineage>
</organism>
<dbReference type="InterPro" id="IPR036983">
    <property type="entry name" value="AIM24_sf"/>
</dbReference>
<sequence length="259" mass="29164">MDHSGLHRRSGGIGPKPCTSFRVKWTESRSNLTLPNSSWSLAALELEEGEAVHVLHPNQIVAFRGASSQREDSLMKLSGMYRKKRMIQSCIRGKSRFLLGLPDGYILTAVNIAAEDDLLFEFRHVLFYTEGMKFRTHIQTVAKALMTRDLVRMRFEGPGTLGLLTSGPLYELALHPTEPLFVDTACLVAYPRQSQIRPCVYGNTLASQHMNYQWELTGQGSVLIQPCKPDKTLDDQMQSNGLIRRVLRELLPFGGVFIK</sequence>
<dbReference type="Gene3D" id="3.60.160.10">
    <property type="entry name" value="Mitochondrial biogenesis AIM24"/>
    <property type="match status" value="1"/>
</dbReference>
<name>A0ABT4QAN2_9BACL</name>
<evidence type="ECO:0000313" key="1">
    <source>
        <dbReference type="EMBL" id="MCZ8513901.1"/>
    </source>
</evidence>
<comment type="caution">
    <text evidence="1">The sequence shown here is derived from an EMBL/GenBank/DDBJ whole genome shotgun (WGS) entry which is preliminary data.</text>
</comment>
<dbReference type="Pfam" id="PF01987">
    <property type="entry name" value="AIM24"/>
    <property type="match status" value="1"/>
</dbReference>
<dbReference type="InterPro" id="IPR002838">
    <property type="entry name" value="AIM24"/>
</dbReference>
<dbReference type="InterPro" id="IPR016031">
    <property type="entry name" value="Trp_RNA-bd_attenuator-like_dom"/>
</dbReference>
<evidence type="ECO:0000313" key="2">
    <source>
        <dbReference type="Proteomes" id="UP001527882"/>
    </source>
</evidence>
<accession>A0ABT4QAN2</accession>
<keyword evidence="2" id="KW-1185">Reference proteome</keyword>
<reference evidence="1 2" key="1">
    <citation type="submission" date="2022-12" db="EMBL/GenBank/DDBJ databases">
        <title>Draft genome sequence of Paenibacillus sp. dW9.</title>
        <authorList>
            <person name="Choi E.-W."/>
            <person name="Kim D.-U."/>
        </authorList>
    </citation>
    <scope>NUCLEOTIDE SEQUENCE [LARGE SCALE GENOMIC DNA]</scope>
    <source>
        <strain evidence="2">dW9</strain>
    </source>
</reference>
<gene>
    <name evidence="1" type="ORF">O9H85_16030</name>
</gene>
<dbReference type="RefSeq" id="WP_269882426.1">
    <property type="nucleotide sequence ID" value="NZ_JAQAGZ010000010.1"/>
</dbReference>
<dbReference type="Proteomes" id="UP001527882">
    <property type="component" value="Unassembled WGS sequence"/>
</dbReference>
<dbReference type="EMBL" id="JAQAGZ010000010">
    <property type="protein sequence ID" value="MCZ8513901.1"/>
    <property type="molecule type" value="Genomic_DNA"/>
</dbReference>
<protein>
    <submittedName>
        <fullName evidence="1">AIM24 family protein</fullName>
    </submittedName>
</protein>
<dbReference type="SUPFAM" id="SSF51219">
    <property type="entry name" value="TRAP-like"/>
    <property type="match status" value="1"/>
</dbReference>
<proteinExistence type="predicted"/>